<dbReference type="Pfam" id="PF10091">
    <property type="entry name" value="Glycoamylase"/>
    <property type="match status" value="1"/>
</dbReference>
<gene>
    <name evidence="2" type="ORF">ACFFGV_19890</name>
</gene>
<accession>A0ABV6LTT5</accession>
<reference evidence="2 3" key="1">
    <citation type="submission" date="2024-09" db="EMBL/GenBank/DDBJ databases">
        <authorList>
            <person name="Sun Q."/>
            <person name="Mori K."/>
        </authorList>
    </citation>
    <scope>NUCLEOTIDE SEQUENCE [LARGE SCALE GENOMIC DNA]</scope>
    <source>
        <strain evidence="2 3">NCAIM B.02529</strain>
    </source>
</reference>
<dbReference type="EMBL" id="JBHLTP010000023">
    <property type="protein sequence ID" value="MFC0525841.1"/>
    <property type="molecule type" value="Genomic_DNA"/>
</dbReference>
<protein>
    <submittedName>
        <fullName evidence="2">Glucoamylase family protein</fullName>
    </submittedName>
</protein>
<evidence type="ECO:0000259" key="1">
    <source>
        <dbReference type="Pfam" id="PF10091"/>
    </source>
</evidence>
<feature type="domain" description="Glycoamylase-like" evidence="1">
    <location>
        <begin position="164"/>
        <end position="345"/>
    </location>
</feature>
<evidence type="ECO:0000313" key="3">
    <source>
        <dbReference type="Proteomes" id="UP001589836"/>
    </source>
</evidence>
<keyword evidence="3" id="KW-1185">Reference proteome</keyword>
<dbReference type="RefSeq" id="WP_377351595.1">
    <property type="nucleotide sequence ID" value="NZ_JBHLTP010000023.1"/>
</dbReference>
<name>A0ABV6LTT5_9BACI</name>
<dbReference type="InterPro" id="IPR019282">
    <property type="entry name" value="Glycoamylase-like_cons_dom"/>
</dbReference>
<organism evidence="2 3">
    <name type="scientific">Pontibacillus salicampi</name>
    <dbReference type="NCBI Taxonomy" id="1449801"/>
    <lineage>
        <taxon>Bacteria</taxon>
        <taxon>Bacillati</taxon>
        <taxon>Bacillota</taxon>
        <taxon>Bacilli</taxon>
        <taxon>Bacillales</taxon>
        <taxon>Bacillaceae</taxon>
        <taxon>Pontibacillus</taxon>
    </lineage>
</organism>
<sequence>MMSTIAAEEAGHISRKQAVDKIQTTLHSLEDMKKWNGLFYNWYNTSDGSLFTDWGEFISTVDNGWLSAGLIVVGQAYPELYDQSNRLVENMDYSKLYTPEVGQMRGGYDVAKGEYTAHHYGALYTEPRVASYIAIGKGDVPKEHWWKMERTMPESWDWQQQTPEGYTTTYDGVEVFEGHYSYNGTKYVPSWGGSMFEALMPSLVLKEKELGQDALGLNNKRHAKLQIEYAKEQGYDAWGMSPAATPEDYSEFAATPLGMEGYKSDGTVTPHATFLALEYAPWEALKNLKQLKRFETFSKYGFYDSVNVETGEVTKAYLALDQGMSMVALSNFMNEGVIRDYFHQSEIGKAPEELLIKEEFSIQ</sequence>
<proteinExistence type="predicted"/>
<dbReference type="Proteomes" id="UP001589836">
    <property type="component" value="Unassembled WGS sequence"/>
</dbReference>
<evidence type="ECO:0000313" key="2">
    <source>
        <dbReference type="EMBL" id="MFC0525841.1"/>
    </source>
</evidence>
<dbReference type="Gene3D" id="1.50.10.140">
    <property type="match status" value="1"/>
</dbReference>
<comment type="caution">
    <text evidence="2">The sequence shown here is derived from an EMBL/GenBank/DDBJ whole genome shotgun (WGS) entry which is preliminary data.</text>
</comment>